<dbReference type="Proteomes" id="UP001152888">
    <property type="component" value="Unassembled WGS sequence"/>
</dbReference>
<dbReference type="OrthoDB" id="2157866at2759"/>
<reference evidence="2" key="1">
    <citation type="submission" date="2022-03" db="EMBL/GenBank/DDBJ databases">
        <authorList>
            <person name="Sayadi A."/>
        </authorList>
    </citation>
    <scope>NUCLEOTIDE SEQUENCE</scope>
</reference>
<organism evidence="2 3">
    <name type="scientific">Acanthoscelides obtectus</name>
    <name type="common">Bean weevil</name>
    <name type="synonym">Bruchus obtectus</name>
    <dbReference type="NCBI Taxonomy" id="200917"/>
    <lineage>
        <taxon>Eukaryota</taxon>
        <taxon>Metazoa</taxon>
        <taxon>Ecdysozoa</taxon>
        <taxon>Arthropoda</taxon>
        <taxon>Hexapoda</taxon>
        <taxon>Insecta</taxon>
        <taxon>Pterygota</taxon>
        <taxon>Neoptera</taxon>
        <taxon>Endopterygota</taxon>
        <taxon>Coleoptera</taxon>
        <taxon>Polyphaga</taxon>
        <taxon>Cucujiformia</taxon>
        <taxon>Chrysomeloidea</taxon>
        <taxon>Chrysomelidae</taxon>
        <taxon>Bruchinae</taxon>
        <taxon>Bruchini</taxon>
        <taxon>Acanthoscelides</taxon>
    </lineage>
</organism>
<feature type="region of interest" description="Disordered" evidence="1">
    <location>
        <begin position="197"/>
        <end position="225"/>
    </location>
</feature>
<feature type="compositionally biased region" description="Low complexity" evidence="1">
    <location>
        <begin position="150"/>
        <end position="162"/>
    </location>
</feature>
<keyword evidence="3" id="KW-1185">Reference proteome</keyword>
<dbReference type="AlphaFoldDB" id="A0A9P0LZX4"/>
<sequence>MLMAIESNKAEVATQTEMHEHGNMYSVVGKKVDRENNIVMAETGEKVDQNENKVGTPDSTSRNVEENAYCIGDIYELVKNNDVLYEDLEKYAKYCELKNKEVEKIKTKDKKLRKKDEDVEDRKEKLKKRPSFIKRVWKRKSKKNNDEQSLDSPVSPMSPVSDLGDKICLSDGTTIRMLSELHEILEHKVPILLGKLSQSSSSESNRRSDSSIEEKASSNSGATAMDICGNDKDCPALPPKTKKVDCSYPYHDVPTNNKPTALPAKRKKKQEDVKSLDEILDELECQKREEPIKVRNLIHQFSLNENTSEPTEVVLRRHRRIKYPREDIESDELTRLLEELAKVTNAPILTPGATCSMLASNSGDKELSKLLPERRRRYSEPDYDIPRSHKSLKSFRKKEETDNVIGSTRFFGPILKPSDIETHRLDRSENGPESMTPDSLEENLQESSCKHATSNCKHDDGYSYNHHFNHRKTKNTNLRTDDKELIIYDDLYANFKPYGSVYSNEHYFRNGRMPCRKHEDMKSEVDVFIDSLEVCNAETSTAF</sequence>
<comment type="caution">
    <text evidence="2">The sequence shown here is derived from an EMBL/GenBank/DDBJ whole genome shotgun (WGS) entry which is preliminary data.</text>
</comment>
<accession>A0A9P0LZX4</accession>
<gene>
    <name evidence="2" type="ORF">ACAOBT_LOCUS26547</name>
</gene>
<evidence type="ECO:0000256" key="1">
    <source>
        <dbReference type="SAM" id="MobiDB-lite"/>
    </source>
</evidence>
<evidence type="ECO:0000313" key="3">
    <source>
        <dbReference type="Proteomes" id="UP001152888"/>
    </source>
</evidence>
<feature type="compositionally biased region" description="Basic and acidic residues" evidence="1">
    <location>
        <begin position="204"/>
        <end position="216"/>
    </location>
</feature>
<feature type="region of interest" description="Disordered" evidence="1">
    <location>
        <begin position="137"/>
        <end position="163"/>
    </location>
</feature>
<evidence type="ECO:0000313" key="2">
    <source>
        <dbReference type="EMBL" id="CAH2001969.1"/>
    </source>
</evidence>
<dbReference type="EMBL" id="CAKOFQ010007477">
    <property type="protein sequence ID" value="CAH2001969.1"/>
    <property type="molecule type" value="Genomic_DNA"/>
</dbReference>
<feature type="region of interest" description="Disordered" evidence="1">
    <location>
        <begin position="422"/>
        <end position="446"/>
    </location>
</feature>
<name>A0A9P0LZX4_ACAOB</name>
<protein>
    <submittedName>
        <fullName evidence="2">Uncharacterized protein</fullName>
    </submittedName>
</protein>
<proteinExistence type="predicted"/>